<dbReference type="Proteomes" id="UP000012960">
    <property type="component" value="Unplaced"/>
</dbReference>
<evidence type="ECO:0000256" key="1">
    <source>
        <dbReference type="SAM" id="Phobius"/>
    </source>
</evidence>
<organism evidence="2 3">
    <name type="scientific">Musa acuminata subsp. malaccensis</name>
    <name type="common">Wild banana</name>
    <name type="synonym">Musa malaccensis</name>
    <dbReference type="NCBI Taxonomy" id="214687"/>
    <lineage>
        <taxon>Eukaryota</taxon>
        <taxon>Viridiplantae</taxon>
        <taxon>Streptophyta</taxon>
        <taxon>Embryophyta</taxon>
        <taxon>Tracheophyta</taxon>
        <taxon>Spermatophyta</taxon>
        <taxon>Magnoliopsida</taxon>
        <taxon>Liliopsida</taxon>
        <taxon>Zingiberales</taxon>
        <taxon>Musaceae</taxon>
        <taxon>Musa</taxon>
    </lineage>
</organism>
<accession>A0A804JF09</accession>
<sequence length="175" mass="20003">MVAGRFRRHSHPIRFDPISFLPSLSSFLSIQSNSTVKTVAMAVLLLFDRAACFFPLLFRIPIRLFLDLAQFHWSLHRTSSPPLPPPSGSHSRYVFFSSLLFDLWLGESDLNSANKKRRDIKETRRFMLPVSMPAVLSMRVFFLWRYFGPLCPPHLQATVGLISKALLCHEGLVSN</sequence>
<name>A0A804JF09_MUSAM</name>
<dbReference type="EnsemblPlants" id="Ma06_t11120.1">
    <property type="protein sequence ID" value="Ma06_p11120.1"/>
    <property type="gene ID" value="Ma06_g11120"/>
</dbReference>
<keyword evidence="1" id="KW-0472">Membrane</keyword>
<dbReference type="AlphaFoldDB" id="A0A804JF09"/>
<evidence type="ECO:0000313" key="2">
    <source>
        <dbReference type="EnsemblPlants" id="Ma06_p11120.1"/>
    </source>
</evidence>
<reference evidence="2" key="1">
    <citation type="submission" date="2021-05" db="UniProtKB">
        <authorList>
            <consortium name="EnsemblPlants"/>
        </authorList>
    </citation>
    <scope>IDENTIFICATION</scope>
    <source>
        <strain evidence="2">subsp. malaccensis</strain>
    </source>
</reference>
<feature type="transmembrane region" description="Helical" evidence="1">
    <location>
        <begin position="126"/>
        <end position="147"/>
    </location>
</feature>
<keyword evidence="1" id="KW-1133">Transmembrane helix</keyword>
<protein>
    <submittedName>
        <fullName evidence="2">Uncharacterized protein</fullName>
    </submittedName>
</protein>
<dbReference type="Gramene" id="Ma06_t11120.1">
    <property type="protein sequence ID" value="Ma06_p11120.1"/>
    <property type="gene ID" value="Ma06_g11120"/>
</dbReference>
<keyword evidence="1" id="KW-0812">Transmembrane</keyword>
<dbReference type="InParanoid" id="A0A804JF09"/>
<proteinExistence type="predicted"/>
<evidence type="ECO:0000313" key="3">
    <source>
        <dbReference type="Proteomes" id="UP000012960"/>
    </source>
</evidence>
<keyword evidence="3" id="KW-1185">Reference proteome</keyword>